<dbReference type="Proteomes" id="UP000814140">
    <property type="component" value="Unassembled WGS sequence"/>
</dbReference>
<evidence type="ECO:0000313" key="1">
    <source>
        <dbReference type="EMBL" id="KAI0061553.1"/>
    </source>
</evidence>
<comment type="caution">
    <text evidence="1">The sequence shown here is derived from an EMBL/GenBank/DDBJ whole genome shotgun (WGS) entry which is preliminary data.</text>
</comment>
<evidence type="ECO:0000313" key="2">
    <source>
        <dbReference type="Proteomes" id="UP000814140"/>
    </source>
</evidence>
<proteinExistence type="predicted"/>
<gene>
    <name evidence="1" type="ORF">BV25DRAFT_769328</name>
</gene>
<name>A0ACB8T0C2_9AGAM</name>
<accession>A0ACB8T0C2</accession>
<reference evidence="1" key="1">
    <citation type="submission" date="2021-03" db="EMBL/GenBank/DDBJ databases">
        <authorList>
            <consortium name="DOE Joint Genome Institute"/>
            <person name="Ahrendt S."/>
            <person name="Looney B.P."/>
            <person name="Miyauchi S."/>
            <person name="Morin E."/>
            <person name="Drula E."/>
            <person name="Courty P.E."/>
            <person name="Chicoki N."/>
            <person name="Fauchery L."/>
            <person name="Kohler A."/>
            <person name="Kuo A."/>
            <person name="Labutti K."/>
            <person name="Pangilinan J."/>
            <person name="Lipzen A."/>
            <person name="Riley R."/>
            <person name="Andreopoulos W."/>
            <person name="He G."/>
            <person name="Johnson J."/>
            <person name="Barry K.W."/>
            <person name="Grigoriev I.V."/>
            <person name="Nagy L."/>
            <person name="Hibbett D."/>
            <person name="Henrissat B."/>
            <person name="Matheny P.B."/>
            <person name="Labbe J."/>
            <person name="Martin F."/>
        </authorList>
    </citation>
    <scope>NUCLEOTIDE SEQUENCE</scope>
    <source>
        <strain evidence="1">HHB10654</strain>
    </source>
</reference>
<sequence>MDLYNLPAYRARPPLHVRQTASPITSTPSISVEVSVPPPSSTTSSPPSSSSSSAPLSSQSSSSSSNPSSSSSPTSTSSSTSTESSSSSTSADRSSSLSVASSSSASSTTSAPASTTSTPPSSPAFNATSAPLSSSGFIFTTFTSSIVTEINGTPTTLVTPIVTALRSPTPSRSTSSRTAVITGSAIGGLALLILSLATLFFFRRRADKRRYSFLARKIPPSRSAFLAGEGLDEHAAPRPRSYADEAPHAYELPPRLFRARGSESGSIFQEAVWPPPREGSRLTDPLARVGGTADLSRIVDDVMGPSGDTPPRLRGGSWDTDADSVALLDHSRDMSMNSRSSLLLDPDAGRNPLTLTLTNPDEDSPLSPAPPHSPRPMHSPKTWLERSPKRTSQLPSAGEPSERRGM</sequence>
<organism evidence="1 2">
    <name type="scientific">Artomyces pyxidatus</name>
    <dbReference type="NCBI Taxonomy" id="48021"/>
    <lineage>
        <taxon>Eukaryota</taxon>
        <taxon>Fungi</taxon>
        <taxon>Dikarya</taxon>
        <taxon>Basidiomycota</taxon>
        <taxon>Agaricomycotina</taxon>
        <taxon>Agaricomycetes</taxon>
        <taxon>Russulales</taxon>
        <taxon>Auriscalpiaceae</taxon>
        <taxon>Artomyces</taxon>
    </lineage>
</organism>
<keyword evidence="2" id="KW-1185">Reference proteome</keyword>
<dbReference type="EMBL" id="MU277212">
    <property type="protein sequence ID" value="KAI0061553.1"/>
    <property type="molecule type" value="Genomic_DNA"/>
</dbReference>
<reference evidence="1" key="2">
    <citation type="journal article" date="2022" name="New Phytol.">
        <title>Evolutionary transition to the ectomycorrhizal habit in the genomes of a hyperdiverse lineage of mushroom-forming fungi.</title>
        <authorList>
            <person name="Looney B."/>
            <person name="Miyauchi S."/>
            <person name="Morin E."/>
            <person name="Drula E."/>
            <person name="Courty P.E."/>
            <person name="Kohler A."/>
            <person name="Kuo A."/>
            <person name="LaButti K."/>
            <person name="Pangilinan J."/>
            <person name="Lipzen A."/>
            <person name="Riley R."/>
            <person name="Andreopoulos W."/>
            <person name="He G."/>
            <person name="Johnson J."/>
            <person name="Nolan M."/>
            <person name="Tritt A."/>
            <person name="Barry K.W."/>
            <person name="Grigoriev I.V."/>
            <person name="Nagy L.G."/>
            <person name="Hibbett D."/>
            <person name="Henrissat B."/>
            <person name="Matheny P.B."/>
            <person name="Labbe J."/>
            <person name="Martin F.M."/>
        </authorList>
    </citation>
    <scope>NUCLEOTIDE SEQUENCE</scope>
    <source>
        <strain evidence="1">HHB10654</strain>
    </source>
</reference>
<protein>
    <submittedName>
        <fullName evidence="1">Uncharacterized protein</fullName>
    </submittedName>
</protein>